<name>A0A0L8FQL4_OCTBM</name>
<gene>
    <name evidence="1" type="ORF">OCBIM_22010789mg</name>
</gene>
<evidence type="ECO:0000313" key="1">
    <source>
        <dbReference type="EMBL" id="KOF66979.1"/>
    </source>
</evidence>
<sequence length="55" mass="6707">MKFWKICNFLHFFNTFSYKDFLRFCCCFFLVASCSWSNCCRYDGCCCRFIAINHD</sequence>
<protein>
    <submittedName>
        <fullName evidence="1">Uncharacterized protein</fullName>
    </submittedName>
</protein>
<dbReference type="EMBL" id="KQ427521">
    <property type="protein sequence ID" value="KOF66979.1"/>
    <property type="molecule type" value="Genomic_DNA"/>
</dbReference>
<dbReference type="AlphaFoldDB" id="A0A0L8FQL4"/>
<proteinExistence type="predicted"/>
<dbReference type="PROSITE" id="PS51257">
    <property type="entry name" value="PROKAR_LIPOPROTEIN"/>
    <property type="match status" value="1"/>
</dbReference>
<reference evidence="1" key="1">
    <citation type="submission" date="2015-07" db="EMBL/GenBank/DDBJ databases">
        <title>MeaNS - Measles Nucleotide Surveillance Program.</title>
        <authorList>
            <person name="Tran T."/>
            <person name="Druce J."/>
        </authorList>
    </citation>
    <scope>NUCLEOTIDE SEQUENCE</scope>
    <source>
        <strain evidence="1">UCB-OBI-ISO-001</strain>
        <tissue evidence="1">Gonad</tissue>
    </source>
</reference>
<organism evidence="1">
    <name type="scientific">Octopus bimaculoides</name>
    <name type="common">California two-spotted octopus</name>
    <dbReference type="NCBI Taxonomy" id="37653"/>
    <lineage>
        <taxon>Eukaryota</taxon>
        <taxon>Metazoa</taxon>
        <taxon>Spiralia</taxon>
        <taxon>Lophotrochozoa</taxon>
        <taxon>Mollusca</taxon>
        <taxon>Cephalopoda</taxon>
        <taxon>Coleoidea</taxon>
        <taxon>Octopodiformes</taxon>
        <taxon>Octopoda</taxon>
        <taxon>Incirrata</taxon>
        <taxon>Octopodidae</taxon>
        <taxon>Octopus</taxon>
    </lineage>
</organism>
<accession>A0A0L8FQL4</accession>